<feature type="transmembrane region" description="Helical" evidence="10">
    <location>
        <begin position="252"/>
        <end position="272"/>
    </location>
</feature>
<protein>
    <recommendedName>
        <fullName evidence="9">Multidrug-efflux transporter</fullName>
    </recommendedName>
</protein>
<feature type="transmembrane region" description="Helical" evidence="10">
    <location>
        <begin position="20"/>
        <end position="37"/>
    </location>
</feature>
<dbReference type="Proteomes" id="UP001597510">
    <property type="component" value="Unassembled WGS sequence"/>
</dbReference>
<comment type="caution">
    <text evidence="11">The sequence shown here is derived from an EMBL/GenBank/DDBJ whole genome shotgun (WGS) entry which is preliminary data.</text>
</comment>
<comment type="subcellular location">
    <subcellularLocation>
        <location evidence="1">Cell membrane</location>
        <topology evidence="1">Multi-pass membrane protein</topology>
    </subcellularLocation>
</comment>
<accession>A0ABW5JDC2</accession>
<feature type="transmembrane region" description="Helical" evidence="10">
    <location>
        <begin position="49"/>
        <end position="76"/>
    </location>
</feature>
<keyword evidence="12" id="KW-1185">Reference proteome</keyword>
<dbReference type="InterPro" id="IPR050222">
    <property type="entry name" value="MATE_MdtK"/>
</dbReference>
<evidence type="ECO:0000256" key="8">
    <source>
        <dbReference type="ARBA" id="ARBA00023136"/>
    </source>
</evidence>
<keyword evidence="7" id="KW-0406">Ion transport</keyword>
<dbReference type="PANTHER" id="PTHR43298:SF2">
    <property type="entry name" value="FMN_FAD EXPORTER YEEO-RELATED"/>
    <property type="match status" value="1"/>
</dbReference>
<keyword evidence="4" id="KW-1003">Cell membrane</keyword>
<feature type="transmembrane region" description="Helical" evidence="10">
    <location>
        <begin position="278"/>
        <end position="303"/>
    </location>
</feature>
<evidence type="ECO:0000313" key="11">
    <source>
        <dbReference type="EMBL" id="MFD2523337.1"/>
    </source>
</evidence>
<organism evidence="11 12">
    <name type="scientific">Emticicia soli</name>
    <dbReference type="NCBI Taxonomy" id="2027878"/>
    <lineage>
        <taxon>Bacteria</taxon>
        <taxon>Pseudomonadati</taxon>
        <taxon>Bacteroidota</taxon>
        <taxon>Cytophagia</taxon>
        <taxon>Cytophagales</taxon>
        <taxon>Leadbetterellaceae</taxon>
        <taxon>Emticicia</taxon>
    </lineage>
</organism>
<evidence type="ECO:0000256" key="10">
    <source>
        <dbReference type="SAM" id="Phobius"/>
    </source>
</evidence>
<dbReference type="InterPro" id="IPR048279">
    <property type="entry name" value="MdtK-like"/>
</dbReference>
<keyword evidence="6 10" id="KW-1133">Transmembrane helix</keyword>
<dbReference type="CDD" id="cd13131">
    <property type="entry name" value="MATE_NorM_like"/>
    <property type="match status" value="1"/>
</dbReference>
<evidence type="ECO:0000256" key="7">
    <source>
        <dbReference type="ARBA" id="ARBA00023065"/>
    </source>
</evidence>
<evidence type="ECO:0000256" key="4">
    <source>
        <dbReference type="ARBA" id="ARBA00022475"/>
    </source>
</evidence>
<keyword evidence="5 10" id="KW-0812">Transmembrane</keyword>
<keyword evidence="2" id="KW-0813">Transport</keyword>
<dbReference type="InterPro" id="IPR002528">
    <property type="entry name" value="MATE_fam"/>
</dbReference>
<feature type="transmembrane region" description="Helical" evidence="10">
    <location>
        <begin position="422"/>
        <end position="444"/>
    </location>
</feature>
<feature type="transmembrane region" description="Helical" evidence="10">
    <location>
        <begin position="164"/>
        <end position="184"/>
    </location>
</feature>
<feature type="transmembrane region" description="Helical" evidence="10">
    <location>
        <begin position="396"/>
        <end position="416"/>
    </location>
</feature>
<name>A0ABW5JDC2_9BACT</name>
<feature type="transmembrane region" description="Helical" evidence="10">
    <location>
        <begin position="359"/>
        <end position="384"/>
    </location>
</feature>
<feature type="transmembrane region" description="Helical" evidence="10">
    <location>
        <begin position="97"/>
        <end position="123"/>
    </location>
</feature>
<evidence type="ECO:0000256" key="2">
    <source>
        <dbReference type="ARBA" id="ARBA00022448"/>
    </source>
</evidence>
<dbReference type="EMBL" id="JBHULC010000038">
    <property type="protein sequence ID" value="MFD2523337.1"/>
    <property type="molecule type" value="Genomic_DNA"/>
</dbReference>
<dbReference type="NCBIfam" id="TIGR00797">
    <property type="entry name" value="matE"/>
    <property type="match status" value="1"/>
</dbReference>
<evidence type="ECO:0000256" key="1">
    <source>
        <dbReference type="ARBA" id="ARBA00004651"/>
    </source>
</evidence>
<gene>
    <name evidence="11" type="ORF">ACFSR2_20740</name>
</gene>
<reference evidence="12" key="1">
    <citation type="journal article" date="2019" name="Int. J. Syst. Evol. Microbiol.">
        <title>The Global Catalogue of Microorganisms (GCM) 10K type strain sequencing project: providing services to taxonomists for standard genome sequencing and annotation.</title>
        <authorList>
            <consortium name="The Broad Institute Genomics Platform"/>
            <consortium name="The Broad Institute Genome Sequencing Center for Infectious Disease"/>
            <person name="Wu L."/>
            <person name="Ma J."/>
        </authorList>
    </citation>
    <scope>NUCLEOTIDE SEQUENCE [LARGE SCALE GENOMIC DNA]</scope>
    <source>
        <strain evidence="12">KCTC 52344</strain>
    </source>
</reference>
<feature type="transmembrane region" description="Helical" evidence="10">
    <location>
        <begin position="323"/>
        <end position="347"/>
    </location>
</feature>
<dbReference type="RefSeq" id="WP_340232997.1">
    <property type="nucleotide sequence ID" value="NZ_JBBEWC010000001.1"/>
</dbReference>
<evidence type="ECO:0000313" key="12">
    <source>
        <dbReference type="Proteomes" id="UP001597510"/>
    </source>
</evidence>
<evidence type="ECO:0000256" key="9">
    <source>
        <dbReference type="ARBA" id="ARBA00031636"/>
    </source>
</evidence>
<dbReference type="Pfam" id="PF01554">
    <property type="entry name" value="MatE"/>
    <property type="match status" value="2"/>
</dbReference>
<evidence type="ECO:0000256" key="5">
    <source>
        <dbReference type="ARBA" id="ARBA00022692"/>
    </source>
</evidence>
<keyword evidence="3" id="KW-0050">Antiport</keyword>
<sequence length="462" mass="50229">MKTNLLSAPFQEEVKKTVSLAIPIIVAQLGSILMGVTDNIMVGHYLGKIGLGVAGIANSIAFVISSIGIGGLAVVAPLISKAKAERNIPEINRLFRAGLWVAFWFGLILGALGFLCIFFFDVFQQSAEINAKSPSFMGIIIISNVFTFLFLASKQLSDGLSRTYVAMIITILGLLFNFVFNAILIKGYLGFPALGLNGAAISTLCTKILMLAGILIYLFRAKTFKKYLSRRYNPLPVGDLIKHIFKIGVPSGLQFFFEIAAFSLAVIMMGWLGENQLAAHQIAINVASTTYMMASGLGVAGGIRVGEGRGLRNIQKIRMSGNVALIIVGAFMTLMMILMIMLKRFLIGLYISDVEVIEIAVRLMLIAAVFQLSDGIQVVALGILRGISDVNIPTWITMFAYWVVALPLGYFLGFPLKQDAVGIWIGLWAGLSMSAVLLTTRFYYLVNKMKKSEQFSVETAGA</sequence>
<dbReference type="PIRSF" id="PIRSF006603">
    <property type="entry name" value="DinF"/>
    <property type="match status" value="1"/>
</dbReference>
<evidence type="ECO:0000256" key="6">
    <source>
        <dbReference type="ARBA" id="ARBA00022989"/>
    </source>
</evidence>
<feature type="transmembrane region" description="Helical" evidence="10">
    <location>
        <begin position="196"/>
        <end position="219"/>
    </location>
</feature>
<feature type="transmembrane region" description="Helical" evidence="10">
    <location>
        <begin position="135"/>
        <end position="152"/>
    </location>
</feature>
<proteinExistence type="predicted"/>
<keyword evidence="8 10" id="KW-0472">Membrane</keyword>
<dbReference type="PANTHER" id="PTHR43298">
    <property type="entry name" value="MULTIDRUG RESISTANCE PROTEIN NORM-RELATED"/>
    <property type="match status" value="1"/>
</dbReference>
<evidence type="ECO:0000256" key="3">
    <source>
        <dbReference type="ARBA" id="ARBA00022449"/>
    </source>
</evidence>